<accession>A0A1I8IR07</accession>
<sequence>MKARFTTLDIVAVVAEISQSCIGLRVSNVYDINNKTYLIRLSKPDHKVTLLFESGIRLHITDFDWPKNITPSGFSMKLRKHIKNKRLEQIQLVGIDRIVRLQFGTGEWTFHLIVELYDKGNALLTDHQFTIVHLLRPRTDAADQTKIVTSETYQLDKARQACDWSLAAIAPVCYAAATQKGQLARSLTGLFPYGGPLLDHCLRVASGQSLKSLESQLTPDSVEAAAAAALAAFELGETIVASLRDRPDDSVRACVTTKPREVSSVATGSAASGTAPAAASVDPYSGLDFLEFHPMELVQTEGKDKIRFHSFNKVGWSAPCSDSYAMPHTPIPS</sequence>
<evidence type="ECO:0000313" key="7">
    <source>
        <dbReference type="Proteomes" id="UP000095280"/>
    </source>
</evidence>
<dbReference type="InterPro" id="IPR051608">
    <property type="entry name" value="RQC_Subunit_NEMF"/>
</dbReference>
<evidence type="ECO:0000256" key="5">
    <source>
        <dbReference type="ARBA" id="ARBA00023054"/>
    </source>
</evidence>
<dbReference type="Gene3D" id="2.30.310.10">
    <property type="entry name" value="ibrinogen binding protein from staphylococcus aureus domain"/>
    <property type="match status" value="1"/>
</dbReference>
<organism evidence="7 8">
    <name type="scientific">Macrostomum lignano</name>
    <dbReference type="NCBI Taxonomy" id="282301"/>
    <lineage>
        <taxon>Eukaryota</taxon>
        <taxon>Metazoa</taxon>
        <taxon>Spiralia</taxon>
        <taxon>Lophotrochozoa</taxon>
        <taxon>Platyhelminthes</taxon>
        <taxon>Rhabditophora</taxon>
        <taxon>Macrostomorpha</taxon>
        <taxon>Macrostomida</taxon>
        <taxon>Macrostomidae</taxon>
        <taxon>Macrostomum</taxon>
    </lineage>
</organism>
<dbReference type="GO" id="GO:0005737">
    <property type="term" value="C:cytoplasm"/>
    <property type="evidence" value="ECO:0007669"/>
    <property type="project" value="UniProtKB-SubCell"/>
</dbReference>
<dbReference type="WBParaSite" id="maker-uti_cns_0015276-snap-gene-0.3-mRNA-1">
    <property type="protein sequence ID" value="maker-uti_cns_0015276-snap-gene-0.3-mRNA-1"/>
    <property type="gene ID" value="maker-uti_cns_0015276-snap-gene-0.3"/>
</dbReference>
<evidence type="ECO:0000256" key="1">
    <source>
        <dbReference type="ARBA" id="ARBA00004123"/>
    </source>
</evidence>
<dbReference type="GO" id="GO:1990116">
    <property type="term" value="P:ribosome-associated ubiquitin-dependent protein catabolic process"/>
    <property type="evidence" value="ECO:0007669"/>
    <property type="project" value="TreeGrafter"/>
</dbReference>
<dbReference type="PANTHER" id="PTHR15239">
    <property type="entry name" value="NUCLEAR EXPORT MEDIATOR FACTOR NEMF"/>
    <property type="match status" value="1"/>
</dbReference>
<name>A0A1I8IR07_9PLAT</name>
<keyword evidence="6" id="KW-0539">Nucleus</keyword>
<dbReference type="Proteomes" id="UP000095280">
    <property type="component" value="Unplaced"/>
</dbReference>
<keyword evidence="4" id="KW-0963">Cytoplasm</keyword>
<reference evidence="8" key="1">
    <citation type="submission" date="2016-11" db="UniProtKB">
        <authorList>
            <consortium name="WormBaseParasite"/>
        </authorList>
    </citation>
    <scope>IDENTIFICATION</scope>
</reference>
<dbReference type="FunFam" id="2.30.310.10:FF:000001">
    <property type="entry name" value="Nuclear export mediator factor Nemf"/>
    <property type="match status" value="1"/>
</dbReference>
<protein>
    <submittedName>
        <fullName evidence="8">Nuclear export mediator factor NEMF</fullName>
    </submittedName>
</protein>
<comment type="similarity">
    <text evidence="3">Belongs to the NEMF family.</text>
</comment>
<evidence type="ECO:0000313" key="8">
    <source>
        <dbReference type="WBParaSite" id="maker-uti_cns_0015276-snap-gene-0.3-mRNA-1"/>
    </source>
</evidence>
<dbReference type="GO" id="GO:0072344">
    <property type="term" value="P:rescue of stalled ribosome"/>
    <property type="evidence" value="ECO:0007669"/>
    <property type="project" value="TreeGrafter"/>
</dbReference>
<proteinExistence type="inferred from homology"/>
<dbReference type="PANTHER" id="PTHR15239:SF6">
    <property type="entry name" value="RIBOSOME QUALITY CONTROL COMPLEX SUBUNIT NEMF"/>
    <property type="match status" value="1"/>
</dbReference>
<evidence type="ECO:0000256" key="2">
    <source>
        <dbReference type="ARBA" id="ARBA00004496"/>
    </source>
</evidence>
<dbReference type="GO" id="GO:1990112">
    <property type="term" value="C:RQC complex"/>
    <property type="evidence" value="ECO:0007669"/>
    <property type="project" value="TreeGrafter"/>
</dbReference>
<dbReference type="GO" id="GO:0043023">
    <property type="term" value="F:ribosomal large subunit binding"/>
    <property type="evidence" value="ECO:0007669"/>
    <property type="project" value="TreeGrafter"/>
</dbReference>
<evidence type="ECO:0000256" key="3">
    <source>
        <dbReference type="ARBA" id="ARBA00008318"/>
    </source>
</evidence>
<keyword evidence="7" id="KW-1185">Reference proteome</keyword>
<evidence type="ECO:0000256" key="4">
    <source>
        <dbReference type="ARBA" id="ARBA00022490"/>
    </source>
</evidence>
<dbReference type="AlphaFoldDB" id="A0A1I8IR07"/>
<dbReference type="GO" id="GO:0000049">
    <property type="term" value="F:tRNA binding"/>
    <property type="evidence" value="ECO:0007669"/>
    <property type="project" value="TreeGrafter"/>
</dbReference>
<keyword evidence="5" id="KW-0175">Coiled coil</keyword>
<dbReference type="GO" id="GO:0005634">
    <property type="term" value="C:nucleus"/>
    <property type="evidence" value="ECO:0007669"/>
    <property type="project" value="UniProtKB-SubCell"/>
</dbReference>
<comment type="subcellular location">
    <subcellularLocation>
        <location evidence="2">Cytoplasm</location>
    </subcellularLocation>
    <subcellularLocation>
        <location evidence="1">Nucleus</location>
    </subcellularLocation>
</comment>
<dbReference type="Pfam" id="PF05833">
    <property type="entry name" value="NFACT_N"/>
    <property type="match status" value="1"/>
</dbReference>
<evidence type="ECO:0000256" key="6">
    <source>
        <dbReference type="ARBA" id="ARBA00023242"/>
    </source>
</evidence>